<name>A2GCI0_TRIV3</name>
<feature type="binding site" evidence="3">
    <location>
        <position position="49"/>
    </location>
    <ligand>
        <name>ATP</name>
        <dbReference type="ChEBI" id="CHEBI:30616"/>
    </ligand>
</feature>
<dbReference type="GO" id="GO:0010506">
    <property type="term" value="P:regulation of autophagy"/>
    <property type="evidence" value="ECO:0007669"/>
    <property type="project" value="InterPro"/>
</dbReference>
<keyword evidence="6" id="KW-0808">Transferase</keyword>
<dbReference type="SMR" id="A2GCI0"/>
<dbReference type="eggNOG" id="KOG0583">
    <property type="taxonomic scope" value="Eukaryota"/>
</dbReference>
<dbReference type="PROSITE" id="PS00108">
    <property type="entry name" value="PROTEIN_KINASE_ST"/>
    <property type="match status" value="1"/>
</dbReference>
<evidence type="ECO:0000313" key="7">
    <source>
        <dbReference type="Proteomes" id="UP000001542"/>
    </source>
</evidence>
<evidence type="ECO:0000256" key="2">
    <source>
        <dbReference type="ARBA" id="ARBA00022840"/>
    </source>
</evidence>
<dbReference type="InterPro" id="IPR011009">
    <property type="entry name" value="Kinase-like_dom_sf"/>
</dbReference>
<gene>
    <name evidence="6" type="ORF">TVAG_422010</name>
</gene>
<dbReference type="InterPro" id="IPR000719">
    <property type="entry name" value="Prot_kinase_dom"/>
</dbReference>
<dbReference type="RefSeq" id="XP_001298069.1">
    <property type="nucleotide sequence ID" value="XM_001298068.1"/>
</dbReference>
<dbReference type="FunFam" id="1.10.510.10:FF:000578">
    <property type="entry name" value="CAMK family protein kinase"/>
    <property type="match status" value="1"/>
</dbReference>
<dbReference type="CDD" id="cd14014">
    <property type="entry name" value="STKc_PknB_like"/>
    <property type="match status" value="1"/>
</dbReference>
<dbReference type="InterPro" id="IPR008271">
    <property type="entry name" value="Ser/Thr_kinase_AS"/>
</dbReference>
<dbReference type="PANTHER" id="PTHR24348">
    <property type="entry name" value="SERINE/THREONINE-PROTEIN KINASE UNC-51-RELATED"/>
    <property type="match status" value="1"/>
</dbReference>
<dbReference type="GO" id="GO:0005524">
    <property type="term" value="F:ATP binding"/>
    <property type="evidence" value="ECO:0007669"/>
    <property type="project" value="UniProtKB-UniRule"/>
</dbReference>
<keyword evidence="4" id="KW-0723">Serine/threonine-protein kinase</keyword>
<evidence type="ECO:0000313" key="6">
    <source>
        <dbReference type="EMBL" id="EAX85139.1"/>
    </source>
</evidence>
<dbReference type="AlphaFoldDB" id="A2GCI0"/>
<dbReference type="InParanoid" id="A2GCI0"/>
<dbReference type="Proteomes" id="UP000001542">
    <property type="component" value="Unassembled WGS sequence"/>
</dbReference>
<comment type="similarity">
    <text evidence="4">Belongs to the protein kinase superfamily.</text>
</comment>
<dbReference type="STRING" id="5722.A2GCI0"/>
<dbReference type="GO" id="GO:0004674">
    <property type="term" value="F:protein serine/threonine kinase activity"/>
    <property type="evidence" value="ECO:0000318"/>
    <property type="project" value="GO_Central"/>
</dbReference>
<evidence type="ECO:0000259" key="5">
    <source>
        <dbReference type="PROSITE" id="PS50011"/>
    </source>
</evidence>
<protein>
    <submittedName>
        <fullName evidence="6">CAMK family protein kinase</fullName>
    </submittedName>
</protein>
<keyword evidence="1 3" id="KW-0547">Nucleotide-binding</keyword>
<dbReference type="OMA" id="KESHAYC"/>
<keyword evidence="6" id="KW-0418">Kinase</keyword>
<dbReference type="VEuPathDB" id="TrichDB:TVAGG3_1019150"/>
<dbReference type="SUPFAM" id="SSF56112">
    <property type="entry name" value="Protein kinase-like (PK-like)"/>
    <property type="match status" value="1"/>
</dbReference>
<sequence>MHSLELPSCGIRIPPIIGNYHVTKIIGRGGFAVVVLAYDPKTLQKVAIKIIDREQTTKQDIVSFLESELRLCIRFNHPNIIKVHDIIYKKDIIMIIMDYLKNGDLQSLLNRGIHFTVEEQVRITQQILEGLQYLHQRGIAHHDIKPENILFDAEMNPKLIDFGLSMENSKESHAYCGTPLYMSPEIGNTSTYDGMKSDIWALGVTLHLMSTGHYPWDERTSQQHLKDIEHNRLQLFVETRGIIGSVIKNCLVFEAKDRASVSDLLKIIDAYNNKKTVINKANSQSKPLTGLINSSLPRLVPRNNTPLFTKSRVPQNKFILPRVSPNARIHKL</sequence>
<evidence type="ECO:0000256" key="3">
    <source>
        <dbReference type="PROSITE-ProRule" id="PRU10141"/>
    </source>
</evidence>
<dbReference type="Gene3D" id="1.10.510.10">
    <property type="entry name" value="Transferase(Phosphotransferase) domain 1"/>
    <property type="match status" value="1"/>
</dbReference>
<dbReference type="Pfam" id="PF00069">
    <property type="entry name" value="Pkinase"/>
    <property type="match status" value="1"/>
</dbReference>
<dbReference type="PROSITE" id="PS00107">
    <property type="entry name" value="PROTEIN_KINASE_ATP"/>
    <property type="match status" value="1"/>
</dbReference>
<dbReference type="VEuPathDB" id="TrichDB:TVAG_422010"/>
<dbReference type="GO" id="GO:0051726">
    <property type="term" value="P:regulation of cell cycle"/>
    <property type="evidence" value="ECO:0000318"/>
    <property type="project" value="GO_Central"/>
</dbReference>
<keyword evidence="2 3" id="KW-0067">ATP-binding</keyword>
<keyword evidence="7" id="KW-1185">Reference proteome</keyword>
<evidence type="ECO:0000256" key="1">
    <source>
        <dbReference type="ARBA" id="ARBA00022741"/>
    </source>
</evidence>
<dbReference type="InterPro" id="IPR045269">
    <property type="entry name" value="Atg1-like"/>
</dbReference>
<evidence type="ECO:0000256" key="4">
    <source>
        <dbReference type="RuleBase" id="RU000304"/>
    </source>
</evidence>
<dbReference type="KEGG" id="tva:4742777"/>
<dbReference type="InterPro" id="IPR017441">
    <property type="entry name" value="Protein_kinase_ATP_BS"/>
</dbReference>
<proteinExistence type="inferred from homology"/>
<dbReference type="SMART" id="SM00220">
    <property type="entry name" value="S_TKc"/>
    <property type="match status" value="1"/>
</dbReference>
<reference evidence="6" key="1">
    <citation type="submission" date="2006-10" db="EMBL/GenBank/DDBJ databases">
        <authorList>
            <person name="Amadeo P."/>
            <person name="Zhao Q."/>
            <person name="Wortman J."/>
            <person name="Fraser-Liggett C."/>
            <person name="Carlton J."/>
        </authorList>
    </citation>
    <scope>NUCLEOTIDE SEQUENCE</scope>
    <source>
        <strain evidence="6">G3</strain>
    </source>
</reference>
<dbReference type="PROSITE" id="PS50011">
    <property type="entry name" value="PROTEIN_KINASE_DOM"/>
    <property type="match status" value="1"/>
</dbReference>
<dbReference type="OrthoDB" id="541276at2759"/>
<organism evidence="6 7">
    <name type="scientific">Trichomonas vaginalis (strain ATCC PRA-98 / G3)</name>
    <dbReference type="NCBI Taxonomy" id="412133"/>
    <lineage>
        <taxon>Eukaryota</taxon>
        <taxon>Metamonada</taxon>
        <taxon>Parabasalia</taxon>
        <taxon>Trichomonadida</taxon>
        <taxon>Trichomonadidae</taxon>
        <taxon>Trichomonas</taxon>
    </lineage>
</organism>
<feature type="domain" description="Protein kinase" evidence="5">
    <location>
        <begin position="20"/>
        <end position="272"/>
    </location>
</feature>
<accession>A2GCI0</accession>
<reference evidence="6" key="2">
    <citation type="journal article" date="2007" name="Science">
        <title>Draft genome sequence of the sexually transmitted pathogen Trichomonas vaginalis.</title>
        <authorList>
            <person name="Carlton J.M."/>
            <person name="Hirt R.P."/>
            <person name="Silva J.C."/>
            <person name="Delcher A.L."/>
            <person name="Schatz M."/>
            <person name="Zhao Q."/>
            <person name="Wortman J.R."/>
            <person name="Bidwell S.L."/>
            <person name="Alsmark U.C.M."/>
            <person name="Besteiro S."/>
            <person name="Sicheritz-Ponten T."/>
            <person name="Noel C.J."/>
            <person name="Dacks J.B."/>
            <person name="Foster P.G."/>
            <person name="Simillion C."/>
            <person name="Van de Peer Y."/>
            <person name="Miranda-Saavedra D."/>
            <person name="Barton G.J."/>
            <person name="Westrop G.D."/>
            <person name="Mueller S."/>
            <person name="Dessi D."/>
            <person name="Fiori P.L."/>
            <person name="Ren Q."/>
            <person name="Paulsen I."/>
            <person name="Zhang H."/>
            <person name="Bastida-Corcuera F.D."/>
            <person name="Simoes-Barbosa A."/>
            <person name="Brown M.T."/>
            <person name="Hayes R.D."/>
            <person name="Mukherjee M."/>
            <person name="Okumura C.Y."/>
            <person name="Schneider R."/>
            <person name="Smith A.J."/>
            <person name="Vanacova S."/>
            <person name="Villalvazo M."/>
            <person name="Haas B.J."/>
            <person name="Pertea M."/>
            <person name="Feldblyum T.V."/>
            <person name="Utterback T.R."/>
            <person name="Shu C.L."/>
            <person name="Osoegawa K."/>
            <person name="de Jong P.J."/>
            <person name="Hrdy I."/>
            <person name="Horvathova L."/>
            <person name="Zubacova Z."/>
            <person name="Dolezal P."/>
            <person name="Malik S.B."/>
            <person name="Logsdon J.M. Jr."/>
            <person name="Henze K."/>
            <person name="Gupta A."/>
            <person name="Wang C.C."/>
            <person name="Dunne R.L."/>
            <person name="Upcroft J.A."/>
            <person name="Upcroft P."/>
            <person name="White O."/>
            <person name="Salzberg S.L."/>
            <person name="Tang P."/>
            <person name="Chiu C.-H."/>
            <person name="Lee Y.-S."/>
            <person name="Embley T.M."/>
            <person name="Coombs G.H."/>
            <person name="Mottram J.C."/>
            <person name="Tachezy J."/>
            <person name="Fraser-Liggett C.M."/>
            <person name="Johnson P.J."/>
        </authorList>
    </citation>
    <scope>NUCLEOTIDE SEQUENCE [LARGE SCALE GENOMIC DNA]</scope>
    <source>
        <strain evidence="6">G3</strain>
    </source>
</reference>
<dbReference type="EMBL" id="DS115055">
    <property type="protein sequence ID" value="EAX85139.1"/>
    <property type="molecule type" value="Genomic_DNA"/>
</dbReference>